<accession>A0A2J8AZP9</accession>
<evidence type="ECO:0000256" key="2">
    <source>
        <dbReference type="ARBA" id="ARBA00022676"/>
    </source>
</evidence>
<dbReference type="InterPro" id="IPR029044">
    <property type="entry name" value="Nucleotide-diphossugar_trans"/>
</dbReference>
<gene>
    <name evidence="9" type="ORF">B7R76_06610</name>
</gene>
<comment type="subcellular location">
    <subcellularLocation>
        <location evidence="1">Membrane</location>
        <topology evidence="1">Multi-pass membrane protein</topology>
    </subcellularLocation>
</comment>
<keyword evidence="3" id="KW-0808">Transferase</keyword>
<dbReference type="Pfam" id="PF00535">
    <property type="entry name" value="Glycos_transf_2"/>
    <property type="match status" value="1"/>
</dbReference>
<dbReference type="RefSeq" id="WP_102892682.1">
    <property type="nucleotide sequence ID" value="NZ_NBZD01000004.1"/>
</dbReference>
<dbReference type="EMBL" id="NBZD01000004">
    <property type="protein sequence ID" value="PNH18003.1"/>
    <property type="molecule type" value="Genomic_DNA"/>
</dbReference>
<keyword evidence="5 7" id="KW-1133">Transmembrane helix</keyword>
<dbReference type="InterPro" id="IPR050256">
    <property type="entry name" value="Glycosyltransferase_2"/>
</dbReference>
<keyword evidence="6 7" id="KW-0472">Membrane</keyword>
<evidence type="ECO:0000256" key="3">
    <source>
        <dbReference type="ARBA" id="ARBA00022679"/>
    </source>
</evidence>
<evidence type="ECO:0000256" key="7">
    <source>
        <dbReference type="SAM" id="Phobius"/>
    </source>
</evidence>
<dbReference type="AlphaFoldDB" id="A0A2J8AZP9"/>
<protein>
    <recommendedName>
        <fullName evidence="8">Glycosyltransferase 2-like domain-containing protein</fullName>
    </recommendedName>
</protein>
<organism evidence="9 10">
    <name type="scientific">Mageeibacillus indolicus</name>
    <dbReference type="NCBI Taxonomy" id="884684"/>
    <lineage>
        <taxon>Bacteria</taxon>
        <taxon>Bacillati</taxon>
        <taxon>Bacillota</taxon>
        <taxon>Clostridia</taxon>
        <taxon>Eubacteriales</taxon>
        <taxon>Oscillospiraceae</taxon>
        <taxon>Mageeibacillus</taxon>
    </lineage>
</organism>
<keyword evidence="4 7" id="KW-0812">Transmembrane</keyword>
<dbReference type="PANTHER" id="PTHR48090">
    <property type="entry name" value="UNDECAPRENYL-PHOSPHATE 4-DEOXY-4-FORMAMIDO-L-ARABINOSE TRANSFERASE-RELATED"/>
    <property type="match status" value="1"/>
</dbReference>
<evidence type="ECO:0000256" key="4">
    <source>
        <dbReference type="ARBA" id="ARBA00022692"/>
    </source>
</evidence>
<feature type="domain" description="Glycosyltransferase 2-like" evidence="8">
    <location>
        <begin position="9"/>
        <end position="175"/>
    </location>
</feature>
<evidence type="ECO:0000313" key="10">
    <source>
        <dbReference type="Proteomes" id="UP000236394"/>
    </source>
</evidence>
<dbReference type="GO" id="GO:0005886">
    <property type="term" value="C:plasma membrane"/>
    <property type="evidence" value="ECO:0007669"/>
    <property type="project" value="TreeGrafter"/>
</dbReference>
<name>A0A2J8AZP9_9FIRM</name>
<dbReference type="Proteomes" id="UP000236394">
    <property type="component" value="Unassembled WGS sequence"/>
</dbReference>
<sequence length="325" mass="36521">MLTPCIYLAIPCFNEEEVLPISTPILLKIMQNLIDSGKISATSRILFINDGSKDHTWDVLNDLYNQNTLVEAVSLSRNRGHQNALHAGLMTAARFADAVISMDVDLQDDPKVIAEMIDRFIQGYEVVYGVRCSRETDSFFKRHTALAFYHLQQRLGAEIIDNHADCRLLSRRVINALAEYPERFLYLRGLIPLIGFKSTIVYYERHSRLAGESKYPLRAMLRLAKNGLLDFSDKLLSWILPVGAVGLGGSIVGLLVSLICRCCGRQVGPFVWLGLFIAFCAGLLLTALGMLGEYVGRLYVEVKKRPRYFISDFLSHPSEDASKEI</sequence>
<reference evidence="10" key="1">
    <citation type="submission" date="2017-04" db="EMBL/GenBank/DDBJ databases">
        <authorList>
            <person name="Bumgarner R.E."/>
            <person name="Fredricks D.N."/>
            <person name="Srinivasan S."/>
        </authorList>
    </citation>
    <scope>NUCLEOTIDE SEQUENCE [LARGE SCALE GENOMIC DNA]</scope>
    <source>
        <strain evidence="10">KA00405</strain>
    </source>
</reference>
<evidence type="ECO:0000313" key="9">
    <source>
        <dbReference type="EMBL" id="PNH18003.1"/>
    </source>
</evidence>
<evidence type="ECO:0000256" key="1">
    <source>
        <dbReference type="ARBA" id="ARBA00004141"/>
    </source>
</evidence>
<comment type="caution">
    <text evidence="9">The sequence shown here is derived from an EMBL/GenBank/DDBJ whole genome shotgun (WGS) entry which is preliminary data.</text>
</comment>
<evidence type="ECO:0000256" key="5">
    <source>
        <dbReference type="ARBA" id="ARBA00022989"/>
    </source>
</evidence>
<dbReference type="CDD" id="cd04187">
    <property type="entry name" value="DPM1_like_bac"/>
    <property type="match status" value="1"/>
</dbReference>
<dbReference type="InterPro" id="IPR001173">
    <property type="entry name" value="Glyco_trans_2-like"/>
</dbReference>
<proteinExistence type="predicted"/>
<dbReference type="SUPFAM" id="SSF53448">
    <property type="entry name" value="Nucleotide-diphospho-sugar transferases"/>
    <property type="match status" value="1"/>
</dbReference>
<feature type="transmembrane region" description="Helical" evidence="7">
    <location>
        <begin position="270"/>
        <end position="291"/>
    </location>
</feature>
<evidence type="ECO:0000256" key="6">
    <source>
        <dbReference type="ARBA" id="ARBA00023136"/>
    </source>
</evidence>
<dbReference type="PANTHER" id="PTHR48090:SF1">
    <property type="entry name" value="PROPHAGE BACTOPRENOL GLUCOSYL TRANSFERASE HOMOLOG"/>
    <property type="match status" value="1"/>
</dbReference>
<evidence type="ECO:0000259" key="8">
    <source>
        <dbReference type="Pfam" id="PF00535"/>
    </source>
</evidence>
<keyword evidence="2" id="KW-0328">Glycosyltransferase</keyword>
<feature type="transmembrane region" description="Helical" evidence="7">
    <location>
        <begin position="235"/>
        <end position="258"/>
    </location>
</feature>
<dbReference type="Gene3D" id="3.90.550.10">
    <property type="entry name" value="Spore Coat Polysaccharide Biosynthesis Protein SpsA, Chain A"/>
    <property type="match status" value="1"/>
</dbReference>
<dbReference type="GO" id="GO:0016757">
    <property type="term" value="F:glycosyltransferase activity"/>
    <property type="evidence" value="ECO:0007669"/>
    <property type="project" value="UniProtKB-KW"/>
</dbReference>